<comment type="subunit">
    <text evidence="2">Homodimer.</text>
</comment>
<dbReference type="GeneID" id="107271438"/>
<dbReference type="PROSITE" id="PS00061">
    <property type="entry name" value="ADH_SHORT"/>
    <property type="match status" value="1"/>
</dbReference>
<dbReference type="RefSeq" id="XP_015602936.1">
    <property type="nucleotide sequence ID" value="XM_015747450.2"/>
</dbReference>
<gene>
    <name evidence="14" type="primary">LOC107271438</name>
</gene>
<keyword evidence="13" id="KW-1185">Reference proteome</keyword>
<evidence type="ECO:0000256" key="8">
    <source>
        <dbReference type="ARBA" id="ARBA00039520"/>
    </source>
</evidence>
<evidence type="ECO:0000256" key="2">
    <source>
        <dbReference type="ARBA" id="ARBA00011738"/>
    </source>
</evidence>
<comment type="catalytic activity">
    <reaction evidence="11">
        <text>5,6,7,8-tetrahydropteridine + NADP(+) = 6,7-dihydropteridine + NADPH + H(+)</text>
        <dbReference type="Rhea" id="RHEA:17865"/>
        <dbReference type="ChEBI" id="CHEBI:15378"/>
        <dbReference type="ChEBI" id="CHEBI:28889"/>
        <dbReference type="ChEBI" id="CHEBI:30156"/>
        <dbReference type="ChEBI" id="CHEBI:57783"/>
        <dbReference type="ChEBI" id="CHEBI:58349"/>
        <dbReference type="EC" id="1.5.1.34"/>
    </reaction>
    <physiologicalReaction direction="right-to-left" evidence="11">
        <dbReference type="Rhea" id="RHEA:17867"/>
    </physiologicalReaction>
</comment>
<dbReference type="GO" id="GO:0004155">
    <property type="term" value="F:6,7-dihydropteridine reductase activity"/>
    <property type="evidence" value="ECO:0007669"/>
    <property type="project" value="UniProtKB-EC"/>
</dbReference>
<evidence type="ECO:0000256" key="9">
    <source>
        <dbReference type="ARBA" id="ARBA00041348"/>
    </source>
</evidence>
<comment type="function">
    <text evidence="6">Catalyzes the conversion of quinonoid dihydrobiopterin into tetrahydrobiopterin.</text>
</comment>
<evidence type="ECO:0000256" key="12">
    <source>
        <dbReference type="ARBA" id="ARBA00047536"/>
    </source>
</evidence>
<dbReference type="FunFam" id="3.40.50.720:FF:000157">
    <property type="entry name" value="Quinoid dihydropteridine reductase"/>
    <property type="match status" value="1"/>
</dbReference>
<dbReference type="GO" id="GO:0005737">
    <property type="term" value="C:cytoplasm"/>
    <property type="evidence" value="ECO:0007669"/>
    <property type="project" value="TreeGrafter"/>
</dbReference>
<sequence length="237" mass="25678">MAAVLGRVFVYGGKGALGSVCVSQFKSHNWWVGSIDMKENENADANILVQSDHSWNEQEQDILNKVKDILKGDKLDGIICVAGGWAGGNAANKDFVKNADLMWKQSVWSSVIAARIAAQHLKEEGFLSLTGAKAALEATPGMIGYGMAKAAVHQLTKSLAAKGSGLPSGSLVASILPISLDTPMNRKWMPDADTSKWTPLEFIAELFWKWAQKQERPENGSLIQLVTEANKTKLINV</sequence>
<dbReference type="CDD" id="cd05334">
    <property type="entry name" value="DHPR_SDR_c_like"/>
    <property type="match status" value="1"/>
</dbReference>
<accession>A0AAJ7C6C6</accession>
<evidence type="ECO:0000256" key="7">
    <source>
        <dbReference type="ARBA" id="ARBA00039153"/>
    </source>
</evidence>
<protein>
    <recommendedName>
        <fullName evidence="8">Dihydropteridine reductase</fullName>
        <ecNumber evidence="7">1.5.1.34</ecNumber>
    </recommendedName>
    <alternativeName>
        <fullName evidence="10">HDHPR</fullName>
    </alternativeName>
    <alternativeName>
        <fullName evidence="9">Quinoid dihydropteridine reductase</fullName>
    </alternativeName>
</protein>
<keyword evidence="4" id="KW-0560">Oxidoreductase</keyword>
<dbReference type="AlphaFoldDB" id="A0AAJ7C6C6"/>
<dbReference type="SUPFAM" id="SSF51735">
    <property type="entry name" value="NAD(P)-binding Rossmann-fold domains"/>
    <property type="match status" value="1"/>
</dbReference>
<evidence type="ECO:0000313" key="13">
    <source>
        <dbReference type="Proteomes" id="UP000694920"/>
    </source>
</evidence>
<comment type="catalytic activity">
    <reaction evidence="12">
        <text>5,6,7,8-tetrahydropteridine + NAD(+) = 6,7-dihydropteridine + NADH + H(+)</text>
        <dbReference type="Rhea" id="RHEA:17869"/>
        <dbReference type="ChEBI" id="CHEBI:15378"/>
        <dbReference type="ChEBI" id="CHEBI:28889"/>
        <dbReference type="ChEBI" id="CHEBI:30156"/>
        <dbReference type="ChEBI" id="CHEBI:57540"/>
        <dbReference type="ChEBI" id="CHEBI:57945"/>
        <dbReference type="EC" id="1.5.1.34"/>
    </reaction>
    <physiologicalReaction direction="right-to-left" evidence="12">
        <dbReference type="Rhea" id="RHEA:17871"/>
    </physiologicalReaction>
</comment>
<dbReference type="Pfam" id="PF13561">
    <property type="entry name" value="adh_short_C2"/>
    <property type="match status" value="1"/>
</dbReference>
<evidence type="ECO:0000256" key="11">
    <source>
        <dbReference type="ARBA" id="ARBA00047429"/>
    </source>
</evidence>
<evidence type="ECO:0000256" key="3">
    <source>
        <dbReference type="ARBA" id="ARBA00022857"/>
    </source>
</evidence>
<evidence type="ECO:0000256" key="4">
    <source>
        <dbReference type="ARBA" id="ARBA00023002"/>
    </source>
</evidence>
<keyword evidence="5" id="KW-0783">Tetrahydrobiopterin biosynthesis</keyword>
<proteinExistence type="inferred from homology"/>
<evidence type="ECO:0000256" key="5">
    <source>
        <dbReference type="ARBA" id="ARBA00023007"/>
    </source>
</evidence>
<dbReference type="CTD" id="39050"/>
<dbReference type="InterPro" id="IPR036291">
    <property type="entry name" value="NAD(P)-bd_dom_sf"/>
</dbReference>
<dbReference type="PANTHER" id="PTHR15104">
    <property type="entry name" value="DIHYDROPTERIDINE REDUCTASE"/>
    <property type="match status" value="1"/>
</dbReference>
<dbReference type="KEGG" id="ccin:107271438"/>
<dbReference type="GO" id="GO:0070404">
    <property type="term" value="F:NADH binding"/>
    <property type="evidence" value="ECO:0007669"/>
    <property type="project" value="TreeGrafter"/>
</dbReference>
<dbReference type="GO" id="GO:0006559">
    <property type="term" value="P:L-phenylalanine catabolic process"/>
    <property type="evidence" value="ECO:0007669"/>
    <property type="project" value="TreeGrafter"/>
</dbReference>
<dbReference type="PANTHER" id="PTHR15104:SF0">
    <property type="entry name" value="DIHYDROPTERIDINE REDUCTASE"/>
    <property type="match status" value="1"/>
</dbReference>
<comment type="similarity">
    <text evidence="1">Belongs to the short-chain dehydrogenases/reductases (SDR) family.</text>
</comment>
<dbReference type="InterPro" id="IPR002347">
    <property type="entry name" value="SDR_fam"/>
</dbReference>
<dbReference type="Gene3D" id="3.40.50.720">
    <property type="entry name" value="NAD(P)-binding Rossmann-like Domain"/>
    <property type="match status" value="1"/>
</dbReference>
<reference evidence="14" key="1">
    <citation type="submission" date="2025-08" db="UniProtKB">
        <authorList>
            <consortium name="RefSeq"/>
        </authorList>
    </citation>
    <scope>IDENTIFICATION</scope>
</reference>
<evidence type="ECO:0000313" key="14">
    <source>
        <dbReference type="RefSeq" id="XP_015602936.1"/>
    </source>
</evidence>
<evidence type="ECO:0000256" key="6">
    <source>
        <dbReference type="ARBA" id="ARBA00037099"/>
    </source>
</evidence>
<dbReference type="EC" id="1.5.1.34" evidence="7"/>
<dbReference type="InterPro" id="IPR020904">
    <property type="entry name" value="Sc_DH/Rdtase_CS"/>
</dbReference>
<dbReference type="GO" id="GO:0006729">
    <property type="term" value="P:tetrahydrobiopterin biosynthetic process"/>
    <property type="evidence" value="ECO:0007669"/>
    <property type="project" value="UniProtKB-KW"/>
</dbReference>
<organism evidence="13 14">
    <name type="scientific">Cephus cinctus</name>
    <name type="common">Wheat stem sawfly</name>
    <dbReference type="NCBI Taxonomy" id="211228"/>
    <lineage>
        <taxon>Eukaryota</taxon>
        <taxon>Metazoa</taxon>
        <taxon>Ecdysozoa</taxon>
        <taxon>Arthropoda</taxon>
        <taxon>Hexapoda</taxon>
        <taxon>Insecta</taxon>
        <taxon>Pterygota</taxon>
        <taxon>Neoptera</taxon>
        <taxon>Endopterygota</taxon>
        <taxon>Hymenoptera</taxon>
        <taxon>Cephoidea</taxon>
        <taxon>Cephidae</taxon>
        <taxon>Cephus</taxon>
    </lineage>
</organism>
<evidence type="ECO:0000256" key="1">
    <source>
        <dbReference type="ARBA" id="ARBA00006484"/>
    </source>
</evidence>
<keyword evidence="3" id="KW-0521">NADP</keyword>
<name>A0AAJ7C6C6_CEPCN</name>
<dbReference type="Proteomes" id="UP000694920">
    <property type="component" value="Unplaced"/>
</dbReference>
<evidence type="ECO:0000256" key="10">
    <source>
        <dbReference type="ARBA" id="ARBA00042518"/>
    </source>
</evidence>
<dbReference type="GO" id="GO:0070402">
    <property type="term" value="F:NADPH binding"/>
    <property type="evidence" value="ECO:0007669"/>
    <property type="project" value="TreeGrafter"/>
</dbReference>